<accession>A0AA41VID1</accession>
<evidence type="ECO:0000256" key="2">
    <source>
        <dbReference type="SAM" id="SignalP"/>
    </source>
</evidence>
<evidence type="ECO:0000313" key="5">
    <source>
        <dbReference type="Proteomes" id="UP001177140"/>
    </source>
</evidence>
<dbReference type="EMBL" id="JAJJMA010227077">
    <property type="protein sequence ID" value="MCL7041749.1"/>
    <property type="molecule type" value="Genomic_DNA"/>
</dbReference>
<feature type="non-terminal residue" evidence="4">
    <location>
        <position position="378"/>
    </location>
</feature>
<organism evidence="4 5">
    <name type="scientific">Papaver nudicaule</name>
    <name type="common">Iceland poppy</name>
    <dbReference type="NCBI Taxonomy" id="74823"/>
    <lineage>
        <taxon>Eukaryota</taxon>
        <taxon>Viridiplantae</taxon>
        <taxon>Streptophyta</taxon>
        <taxon>Embryophyta</taxon>
        <taxon>Tracheophyta</taxon>
        <taxon>Spermatophyta</taxon>
        <taxon>Magnoliopsida</taxon>
        <taxon>Ranunculales</taxon>
        <taxon>Papaveraceae</taxon>
        <taxon>Papaveroideae</taxon>
        <taxon>Papaver</taxon>
    </lineage>
</organism>
<sequence>MYSLVLNLLIFLLFSHVLVPVPAKVFLSIDCGYSSSEPYTDENSIEWVGDQQYIQTGEIRNVRTITEDRKIWSTVREFTNLKKNCYSIDVSDYKSELDSTRAERVLVRASFSYNNYDSEATPPTFNLQFNGNNWSQVRTSMTYSMYEEVVFSLNHGNNISVCLAQTQRNHFPFISALEVRSLDLDMYGYVDSNYPLIFKHRQQYGTNTDIRYPDDSYDRIWMSDGSPISVMTRVNNTSPVVNINISDNIPKALFRTAFTSVDSAGEVWDSGTFTNIRAPLHFNAYFTEVIRLNSTQKRSFNIKVLKPGDRDVSVHGSTVIPPYGDALQVRIENATTYHNDNWEIGFVQTKDSTLPPLLNALEIFIIGDKLVQGTNSND</sequence>
<comment type="caution">
    <text evidence="4">The sequence shown here is derived from an EMBL/GenBank/DDBJ whole genome shotgun (WGS) entry which is preliminary data.</text>
</comment>
<dbReference type="GO" id="GO:0016020">
    <property type="term" value="C:membrane"/>
    <property type="evidence" value="ECO:0007669"/>
    <property type="project" value="UniProtKB-SubCell"/>
</dbReference>
<feature type="chain" id="PRO_5041220693" description="Malectin-like domain-containing protein" evidence="2">
    <location>
        <begin position="24"/>
        <end position="378"/>
    </location>
</feature>
<name>A0AA41VID1_PAPNU</name>
<proteinExistence type="predicted"/>
<reference evidence="4" key="1">
    <citation type="submission" date="2022-03" db="EMBL/GenBank/DDBJ databases">
        <title>A functionally conserved STORR gene fusion in Papaver species that diverged 16.8 million years ago.</title>
        <authorList>
            <person name="Catania T."/>
        </authorList>
    </citation>
    <scope>NUCLEOTIDE SEQUENCE</scope>
    <source>
        <strain evidence="4">S-191538</strain>
    </source>
</reference>
<comment type="subcellular location">
    <subcellularLocation>
        <location evidence="1">Membrane</location>
        <topology evidence="1">Single-pass membrane protein</topology>
    </subcellularLocation>
</comment>
<gene>
    <name evidence="4" type="ORF">MKW94_000286</name>
</gene>
<protein>
    <recommendedName>
        <fullName evidence="3">Malectin-like domain-containing protein</fullName>
    </recommendedName>
</protein>
<dbReference type="Proteomes" id="UP001177140">
    <property type="component" value="Unassembled WGS sequence"/>
</dbReference>
<dbReference type="InterPro" id="IPR024788">
    <property type="entry name" value="Malectin-like_Carb-bd_dom"/>
</dbReference>
<dbReference type="AlphaFoldDB" id="A0AA41VID1"/>
<dbReference type="PANTHER" id="PTHR45631:SF44">
    <property type="entry name" value="CARBOHYDRATE-BINDING PROTEIN OF THE ER PROTEIN"/>
    <property type="match status" value="1"/>
</dbReference>
<feature type="domain" description="Malectin-like" evidence="3">
    <location>
        <begin position="29"/>
        <end position="365"/>
    </location>
</feature>
<dbReference type="Pfam" id="PF12819">
    <property type="entry name" value="Malectin_like"/>
    <property type="match status" value="1"/>
</dbReference>
<dbReference type="PANTHER" id="PTHR45631">
    <property type="entry name" value="OS07G0107800 PROTEIN-RELATED"/>
    <property type="match status" value="1"/>
</dbReference>
<evidence type="ECO:0000256" key="1">
    <source>
        <dbReference type="ARBA" id="ARBA00004167"/>
    </source>
</evidence>
<feature type="signal peptide" evidence="2">
    <location>
        <begin position="1"/>
        <end position="23"/>
    </location>
</feature>
<keyword evidence="2" id="KW-0732">Signal</keyword>
<evidence type="ECO:0000259" key="3">
    <source>
        <dbReference type="Pfam" id="PF12819"/>
    </source>
</evidence>
<keyword evidence="5" id="KW-1185">Reference proteome</keyword>
<evidence type="ECO:0000313" key="4">
    <source>
        <dbReference type="EMBL" id="MCL7041749.1"/>
    </source>
</evidence>